<dbReference type="Proteomes" id="UP000501802">
    <property type="component" value="Chromosome"/>
</dbReference>
<dbReference type="EMBL" id="CP050063">
    <property type="protein sequence ID" value="QIP12953.1"/>
    <property type="molecule type" value="Genomic_DNA"/>
</dbReference>
<protein>
    <recommendedName>
        <fullName evidence="3">DUF4404 family protein</fullName>
    </recommendedName>
</protein>
<organism evidence="1 2">
    <name type="scientific">Spirosoma aureum</name>
    <dbReference type="NCBI Taxonomy" id="2692134"/>
    <lineage>
        <taxon>Bacteria</taxon>
        <taxon>Pseudomonadati</taxon>
        <taxon>Bacteroidota</taxon>
        <taxon>Cytophagia</taxon>
        <taxon>Cytophagales</taxon>
        <taxon>Cytophagaceae</taxon>
        <taxon>Spirosoma</taxon>
    </lineage>
</organism>
<evidence type="ECO:0008006" key="3">
    <source>
        <dbReference type="Google" id="ProtNLM"/>
    </source>
</evidence>
<dbReference type="KEGG" id="spib:G8759_10115"/>
<reference evidence="1 2" key="1">
    <citation type="submission" date="2020-03" db="EMBL/GenBank/DDBJ databases">
        <authorList>
            <person name="Kim M.K."/>
        </authorList>
    </citation>
    <scope>NUCLEOTIDE SEQUENCE [LARGE SCALE GENOMIC DNA]</scope>
    <source>
        <strain evidence="1 2">BT328</strain>
    </source>
</reference>
<evidence type="ECO:0000313" key="2">
    <source>
        <dbReference type="Proteomes" id="UP000501802"/>
    </source>
</evidence>
<proteinExistence type="predicted"/>
<accession>A0A6G9AL69</accession>
<gene>
    <name evidence="1" type="ORF">G8759_10115</name>
</gene>
<name>A0A6G9AL69_9BACT</name>
<keyword evidence="2" id="KW-1185">Reference proteome</keyword>
<dbReference type="RefSeq" id="WP_167207558.1">
    <property type="nucleotide sequence ID" value="NZ_CP050063.1"/>
</dbReference>
<dbReference type="AlphaFoldDB" id="A0A6G9AL69"/>
<evidence type="ECO:0000313" key="1">
    <source>
        <dbReference type="EMBL" id="QIP12953.1"/>
    </source>
</evidence>
<sequence>MGSNILEERMLQDTLGTLRHENESTISPAQGVMLIDGWLQALQGEPNLNQLEADLNELRAELQGAQPNDQHIRELMLSLADKTQSVAEGPYAEGTWTGGLESLSKILRSFGNKL</sequence>